<proteinExistence type="inferred from homology"/>
<accession>A0ABD2L6J0</accession>
<dbReference type="Gene3D" id="3.30.420.10">
    <property type="entry name" value="Ribonuclease H-like superfamily/Ribonuclease H"/>
    <property type="match status" value="1"/>
</dbReference>
<organism evidence="10 11">
    <name type="scientific">Heterodera trifolii</name>
    <dbReference type="NCBI Taxonomy" id="157864"/>
    <lineage>
        <taxon>Eukaryota</taxon>
        <taxon>Metazoa</taxon>
        <taxon>Ecdysozoa</taxon>
        <taxon>Nematoda</taxon>
        <taxon>Chromadorea</taxon>
        <taxon>Rhabditida</taxon>
        <taxon>Tylenchina</taxon>
        <taxon>Tylenchomorpha</taxon>
        <taxon>Tylenchoidea</taxon>
        <taxon>Heteroderidae</taxon>
        <taxon>Heteroderinae</taxon>
        <taxon>Heterodera</taxon>
    </lineage>
</organism>
<comment type="caution">
    <text evidence="10">The sequence shown here is derived from an EMBL/GenBank/DDBJ whole genome shotgun (WGS) entry which is preliminary data.</text>
</comment>
<dbReference type="InterPro" id="IPR004868">
    <property type="entry name" value="DNA-dir_DNA_pol_B_mt/vir"/>
</dbReference>
<keyword evidence="5" id="KW-0235">DNA replication</keyword>
<keyword evidence="7" id="KW-0238">DNA-binding</keyword>
<evidence type="ECO:0000256" key="3">
    <source>
        <dbReference type="ARBA" id="ARBA00022679"/>
    </source>
</evidence>
<dbReference type="Pfam" id="PF03175">
    <property type="entry name" value="DNA_pol_B_2"/>
    <property type="match status" value="1"/>
</dbReference>
<keyword evidence="11" id="KW-1185">Reference proteome</keyword>
<dbReference type="AlphaFoldDB" id="A0ABD2L6J0"/>
<sequence>MLGYDEEGEKPRSVTTYAYAHAGSRYDHVLIYGEMLRMGVRPELVRQGNHLLEMKARKRGAITTTIFRDSYKLIPIKLASFVKTFGLQIDGVDNKKYFPHKFNKAANYGVVLDSLPPLEDYYPGGPMNSRSSRLLASGFCASFLISSLVPLGEGAFSGRGSTRRSIDQLKSESMNSRPVFGLMIFPRSVAPKLCGSDIMMANR</sequence>
<dbReference type="InterPro" id="IPR036397">
    <property type="entry name" value="RNaseH_sf"/>
</dbReference>
<evidence type="ECO:0000256" key="6">
    <source>
        <dbReference type="ARBA" id="ARBA00022932"/>
    </source>
</evidence>
<evidence type="ECO:0000259" key="9">
    <source>
        <dbReference type="Pfam" id="PF03175"/>
    </source>
</evidence>
<dbReference type="GO" id="GO:0006260">
    <property type="term" value="P:DNA replication"/>
    <property type="evidence" value="ECO:0007669"/>
    <property type="project" value="UniProtKB-KW"/>
</dbReference>
<dbReference type="EMBL" id="JBICBT010000528">
    <property type="protein sequence ID" value="KAL3110837.1"/>
    <property type="molecule type" value="Genomic_DNA"/>
</dbReference>
<comment type="similarity">
    <text evidence="1">Belongs to the DNA polymerase type-B family.</text>
</comment>
<dbReference type="InterPro" id="IPR012337">
    <property type="entry name" value="RNaseH-like_sf"/>
</dbReference>
<gene>
    <name evidence="10" type="ORF">niasHT_014774</name>
</gene>
<evidence type="ECO:0000256" key="4">
    <source>
        <dbReference type="ARBA" id="ARBA00022695"/>
    </source>
</evidence>
<evidence type="ECO:0000256" key="2">
    <source>
        <dbReference type="ARBA" id="ARBA00012417"/>
    </source>
</evidence>
<dbReference type="GO" id="GO:0003887">
    <property type="term" value="F:DNA-directed DNA polymerase activity"/>
    <property type="evidence" value="ECO:0007669"/>
    <property type="project" value="UniProtKB-KW"/>
</dbReference>
<dbReference type="Proteomes" id="UP001620626">
    <property type="component" value="Unassembled WGS sequence"/>
</dbReference>
<evidence type="ECO:0000256" key="7">
    <source>
        <dbReference type="ARBA" id="ARBA00023125"/>
    </source>
</evidence>
<evidence type="ECO:0000256" key="5">
    <source>
        <dbReference type="ARBA" id="ARBA00022705"/>
    </source>
</evidence>
<dbReference type="SUPFAM" id="SSF53098">
    <property type="entry name" value="Ribonuclease H-like"/>
    <property type="match status" value="1"/>
</dbReference>
<protein>
    <recommendedName>
        <fullName evidence="2">DNA-directed DNA polymerase</fullName>
        <ecNumber evidence="2">2.7.7.7</ecNumber>
    </recommendedName>
</protein>
<evidence type="ECO:0000313" key="10">
    <source>
        <dbReference type="EMBL" id="KAL3110837.1"/>
    </source>
</evidence>
<evidence type="ECO:0000313" key="11">
    <source>
        <dbReference type="Proteomes" id="UP001620626"/>
    </source>
</evidence>
<keyword evidence="4" id="KW-0548">Nucleotidyltransferase</keyword>
<dbReference type="EC" id="2.7.7.7" evidence="2"/>
<comment type="catalytic activity">
    <reaction evidence="8">
        <text>DNA(n) + a 2'-deoxyribonucleoside 5'-triphosphate = DNA(n+1) + diphosphate</text>
        <dbReference type="Rhea" id="RHEA:22508"/>
        <dbReference type="Rhea" id="RHEA-COMP:17339"/>
        <dbReference type="Rhea" id="RHEA-COMP:17340"/>
        <dbReference type="ChEBI" id="CHEBI:33019"/>
        <dbReference type="ChEBI" id="CHEBI:61560"/>
        <dbReference type="ChEBI" id="CHEBI:173112"/>
        <dbReference type="EC" id="2.7.7.7"/>
    </reaction>
</comment>
<name>A0ABD2L6J0_9BILA</name>
<keyword evidence="6" id="KW-0239">DNA-directed DNA polymerase</keyword>
<evidence type="ECO:0000256" key="8">
    <source>
        <dbReference type="ARBA" id="ARBA00049244"/>
    </source>
</evidence>
<keyword evidence="3" id="KW-0808">Transferase</keyword>
<feature type="domain" description="DNA-directed DNA polymerase family B mitochondria/virus" evidence="9">
    <location>
        <begin position="17"/>
        <end position="106"/>
    </location>
</feature>
<dbReference type="GO" id="GO:0003677">
    <property type="term" value="F:DNA binding"/>
    <property type="evidence" value="ECO:0007669"/>
    <property type="project" value="UniProtKB-KW"/>
</dbReference>
<reference evidence="10 11" key="1">
    <citation type="submission" date="2024-10" db="EMBL/GenBank/DDBJ databases">
        <authorList>
            <person name="Kim D."/>
        </authorList>
    </citation>
    <scope>NUCLEOTIDE SEQUENCE [LARGE SCALE GENOMIC DNA]</scope>
    <source>
        <strain evidence="10">BH-2024</strain>
    </source>
</reference>
<evidence type="ECO:0000256" key="1">
    <source>
        <dbReference type="ARBA" id="ARBA00005755"/>
    </source>
</evidence>